<reference evidence="2" key="1">
    <citation type="journal article" date="2022" name="Int. J. Syst. Evol. Microbiol.">
        <title>Pseudomonas aegrilactucae sp. nov. and Pseudomonas morbosilactucae sp. nov., pathogens causing bacterial rot of lettuce in Japan.</title>
        <authorList>
            <person name="Sawada H."/>
            <person name="Fujikawa T."/>
            <person name="Satou M."/>
        </authorList>
    </citation>
    <scope>NUCLEOTIDE SEQUENCE</scope>
    <source>
        <strain evidence="2">0166_1</strain>
    </source>
</reference>
<dbReference type="AlphaFoldDB" id="A0A9E6XYL5"/>
<name>A0A9E6XYL5_9ACTN</name>
<sequence length="82" mass="8997">MKPVYLVRWGLPLALVAAGVIVLVETDIEGVGEALIAAAICTVIANLIFRLGFGDQHDRDREEAAREFFDAHGHWPDETPRG</sequence>
<keyword evidence="3" id="KW-1185">Reference proteome</keyword>
<gene>
    <name evidence="2" type="ORF">DSM104329_02757</name>
</gene>
<evidence type="ECO:0000313" key="2">
    <source>
        <dbReference type="EMBL" id="UGS36353.1"/>
    </source>
</evidence>
<evidence type="ECO:0000313" key="3">
    <source>
        <dbReference type="Proteomes" id="UP001162834"/>
    </source>
</evidence>
<evidence type="ECO:0000256" key="1">
    <source>
        <dbReference type="SAM" id="Phobius"/>
    </source>
</evidence>
<feature type="transmembrane region" description="Helical" evidence="1">
    <location>
        <begin position="5"/>
        <end position="24"/>
    </location>
</feature>
<feature type="transmembrane region" description="Helical" evidence="1">
    <location>
        <begin position="30"/>
        <end position="49"/>
    </location>
</feature>
<keyword evidence="1" id="KW-0472">Membrane</keyword>
<dbReference type="RefSeq" id="WP_259316026.1">
    <property type="nucleotide sequence ID" value="NZ_CP087164.1"/>
</dbReference>
<dbReference type="KEGG" id="sbae:DSM104329_02757"/>
<proteinExistence type="predicted"/>
<keyword evidence="1" id="KW-0812">Transmembrane</keyword>
<dbReference type="EMBL" id="CP087164">
    <property type="protein sequence ID" value="UGS36353.1"/>
    <property type="molecule type" value="Genomic_DNA"/>
</dbReference>
<protein>
    <submittedName>
        <fullName evidence="2">Uncharacterized protein</fullName>
    </submittedName>
</protein>
<dbReference type="Proteomes" id="UP001162834">
    <property type="component" value="Chromosome"/>
</dbReference>
<organism evidence="2 3">
    <name type="scientific">Capillimicrobium parvum</name>
    <dbReference type="NCBI Taxonomy" id="2884022"/>
    <lineage>
        <taxon>Bacteria</taxon>
        <taxon>Bacillati</taxon>
        <taxon>Actinomycetota</taxon>
        <taxon>Thermoleophilia</taxon>
        <taxon>Solirubrobacterales</taxon>
        <taxon>Capillimicrobiaceae</taxon>
        <taxon>Capillimicrobium</taxon>
    </lineage>
</organism>
<accession>A0A9E6XYL5</accession>
<keyword evidence="1" id="KW-1133">Transmembrane helix</keyword>